<dbReference type="PROSITE" id="PS00445">
    <property type="entry name" value="FGGY_KINASES_2"/>
    <property type="match status" value="1"/>
</dbReference>
<dbReference type="NCBIfam" id="NF000756">
    <property type="entry name" value="PRK00047.1"/>
    <property type="match status" value="1"/>
</dbReference>
<dbReference type="Pfam" id="PF00370">
    <property type="entry name" value="FGGY_N"/>
    <property type="match status" value="1"/>
</dbReference>
<dbReference type="SUPFAM" id="SSF53067">
    <property type="entry name" value="Actin-like ATPase domain"/>
    <property type="match status" value="2"/>
</dbReference>
<feature type="binding site" evidence="7">
    <location>
        <position position="258"/>
    </location>
    <ligand>
        <name>glycerol</name>
        <dbReference type="ChEBI" id="CHEBI:17754"/>
    </ligand>
</feature>
<feature type="binding site" evidence="7">
    <location>
        <position position="424"/>
    </location>
    <ligand>
        <name>ATP</name>
        <dbReference type="ChEBI" id="CHEBI:30616"/>
    </ligand>
</feature>
<dbReference type="InterPro" id="IPR018484">
    <property type="entry name" value="FGGY_N"/>
</dbReference>
<proteinExistence type="inferred from homology"/>
<feature type="binding site" evidence="7">
    <location>
        <position position="85"/>
    </location>
    <ligand>
        <name>glycerol</name>
        <dbReference type="ChEBI" id="CHEBI:17754"/>
    </ligand>
</feature>
<accession>A0ABS3NFZ3</accession>
<dbReference type="PIRSF" id="PIRSF000538">
    <property type="entry name" value="GlpK"/>
    <property type="match status" value="1"/>
</dbReference>
<feature type="binding site" evidence="7">
    <location>
        <position position="323"/>
    </location>
    <ligand>
        <name>ADP</name>
        <dbReference type="ChEBI" id="CHEBI:456216"/>
    </ligand>
</feature>
<feature type="binding site" evidence="7">
    <location>
        <position position="280"/>
    </location>
    <ligand>
        <name>ATP</name>
        <dbReference type="ChEBI" id="CHEBI:30616"/>
    </ligand>
</feature>
<dbReference type="GO" id="GO:0004370">
    <property type="term" value="F:glycerol kinase activity"/>
    <property type="evidence" value="ECO:0007669"/>
    <property type="project" value="UniProtKB-EC"/>
</dbReference>
<dbReference type="Pfam" id="PF02782">
    <property type="entry name" value="FGGY_C"/>
    <property type="match status" value="1"/>
</dbReference>
<feature type="binding site" evidence="7">
    <location>
        <position position="323"/>
    </location>
    <ligand>
        <name>ATP</name>
        <dbReference type="ChEBI" id="CHEBI:30616"/>
    </ligand>
</feature>
<evidence type="ECO:0000259" key="9">
    <source>
        <dbReference type="Pfam" id="PF00370"/>
    </source>
</evidence>
<evidence type="ECO:0000256" key="5">
    <source>
        <dbReference type="ARBA" id="ARBA00022798"/>
    </source>
</evidence>
<evidence type="ECO:0000256" key="4">
    <source>
        <dbReference type="ARBA" id="ARBA00022777"/>
    </source>
</evidence>
<evidence type="ECO:0000256" key="6">
    <source>
        <dbReference type="ARBA" id="ARBA00022840"/>
    </source>
</evidence>
<dbReference type="Proteomes" id="UP000664882">
    <property type="component" value="Unassembled WGS sequence"/>
</dbReference>
<feature type="binding site" evidence="7">
    <location>
        <position position="17"/>
    </location>
    <ligand>
        <name>ATP</name>
        <dbReference type="ChEBI" id="CHEBI:30616"/>
    </ligand>
</feature>
<keyword evidence="4 7" id="KW-0418">Kinase</keyword>
<keyword evidence="5 7" id="KW-0319">Glycerol metabolism</keyword>
<feature type="domain" description="Carbohydrate kinase FGGY N-terminal" evidence="9">
    <location>
        <begin position="7"/>
        <end position="265"/>
    </location>
</feature>
<feature type="binding site" evidence="7">
    <location>
        <position position="280"/>
    </location>
    <ligand>
        <name>ADP</name>
        <dbReference type="ChEBI" id="CHEBI:456216"/>
    </ligand>
</feature>
<evidence type="ECO:0000313" key="12">
    <source>
        <dbReference type="Proteomes" id="UP000664882"/>
    </source>
</evidence>
<feature type="binding site" evidence="7">
    <location>
        <position position="424"/>
    </location>
    <ligand>
        <name>ADP</name>
        <dbReference type="ChEBI" id="CHEBI:456216"/>
    </ligand>
</feature>
<gene>
    <name evidence="7 11" type="primary">glpK</name>
    <name evidence="11" type="ORF">J3U76_07705</name>
</gene>
<comment type="pathway">
    <text evidence="7">Polyol metabolism; glycerol degradation via glycerol kinase pathway; sn-glycerol 3-phosphate from glycerol: step 1/1.</text>
</comment>
<dbReference type="NCBIfam" id="TIGR01311">
    <property type="entry name" value="glycerol_kin"/>
    <property type="match status" value="1"/>
</dbReference>
<reference evidence="11 12" key="1">
    <citation type="submission" date="2021-03" db="EMBL/GenBank/DDBJ databases">
        <title>Oceanisphaera sp. nov., isolated from the intestine.</title>
        <authorList>
            <person name="Zhao L.-H."/>
            <person name="Shi L.-F."/>
        </authorList>
    </citation>
    <scope>NUCLEOTIDE SEQUENCE [LARGE SCALE GENOMIC DNA]</scope>
    <source>
        <strain evidence="11 12">DM8</strain>
    </source>
</reference>
<comment type="caution">
    <text evidence="11">The sequence shown here is derived from an EMBL/GenBank/DDBJ whole genome shotgun (WGS) entry which is preliminary data.</text>
</comment>
<dbReference type="InterPro" id="IPR005999">
    <property type="entry name" value="Glycerol_kin"/>
</dbReference>
<feature type="domain" description="Carbohydrate kinase FGGY C-terminal" evidence="10">
    <location>
        <begin position="275"/>
        <end position="463"/>
    </location>
</feature>
<evidence type="ECO:0000256" key="1">
    <source>
        <dbReference type="ARBA" id="ARBA00009156"/>
    </source>
</evidence>
<comment type="catalytic activity">
    <reaction evidence="7">
        <text>glycerol + ATP = sn-glycerol 3-phosphate + ADP + H(+)</text>
        <dbReference type="Rhea" id="RHEA:21644"/>
        <dbReference type="ChEBI" id="CHEBI:15378"/>
        <dbReference type="ChEBI" id="CHEBI:17754"/>
        <dbReference type="ChEBI" id="CHEBI:30616"/>
        <dbReference type="ChEBI" id="CHEBI:57597"/>
        <dbReference type="ChEBI" id="CHEBI:456216"/>
        <dbReference type="EC" id="2.7.1.30"/>
    </reaction>
</comment>
<dbReference type="RefSeq" id="WP_208005382.1">
    <property type="nucleotide sequence ID" value="NZ_JAGDFX010000007.1"/>
</dbReference>
<comment type="activity regulation">
    <text evidence="7">Inhibited by fructose 1,6-bisphosphate (FBP).</text>
</comment>
<feature type="binding site" evidence="7">
    <location>
        <position position="19"/>
    </location>
    <ligand>
        <name>ADP</name>
        <dbReference type="ChEBI" id="CHEBI:456216"/>
    </ligand>
</feature>
<dbReference type="InterPro" id="IPR018483">
    <property type="entry name" value="Carb_kinase_FGGY_CS"/>
</dbReference>
<feature type="binding site" evidence="7">
    <location>
        <position position="86"/>
    </location>
    <ligand>
        <name>sn-glycerol 3-phosphate</name>
        <dbReference type="ChEBI" id="CHEBI:57597"/>
    </ligand>
</feature>
<dbReference type="InterPro" id="IPR043129">
    <property type="entry name" value="ATPase_NBD"/>
</dbReference>
<dbReference type="EC" id="2.7.1.30" evidence="7"/>
<evidence type="ECO:0000313" key="11">
    <source>
        <dbReference type="EMBL" id="MBO1519508.1"/>
    </source>
</evidence>
<dbReference type="PROSITE" id="PS00933">
    <property type="entry name" value="FGGY_KINASES_1"/>
    <property type="match status" value="1"/>
</dbReference>
<evidence type="ECO:0000256" key="7">
    <source>
        <dbReference type="HAMAP-Rule" id="MF_00186"/>
    </source>
</evidence>
<feature type="binding site" evidence="7">
    <location>
        <position position="259"/>
    </location>
    <ligand>
        <name>glycerol</name>
        <dbReference type="ChEBI" id="CHEBI:17754"/>
    </ligand>
</feature>
<feature type="binding site" evidence="7">
    <location>
        <position position="258"/>
    </location>
    <ligand>
        <name>sn-glycerol 3-phosphate</name>
        <dbReference type="ChEBI" id="CHEBI:57597"/>
    </ligand>
</feature>
<protein>
    <recommendedName>
        <fullName evidence="7">Glycerol kinase</fullName>
        <ecNumber evidence="7">2.7.1.30</ecNumber>
    </recommendedName>
    <alternativeName>
        <fullName evidence="7">ATP:glycerol 3-phosphotransferase</fullName>
    </alternativeName>
    <alternativeName>
        <fullName evidence="7">Glycerokinase</fullName>
        <shortName evidence="7">GK</shortName>
    </alternativeName>
</protein>
<organism evidence="11 12">
    <name type="scientific">Oceanisphaera pacifica</name>
    <dbReference type="NCBI Taxonomy" id="2818389"/>
    <lineage>
        <taxon>Bacteria</taxon>
        <taxon>Pseudomonadati</taxon>
        <taxon>Pseudomonadota</taxon>
        <taxon>Gammaproteobacteria</taxon>
        <taxon>Aeromonadales</taxon>
        <taxon>Aeromonadaceae</taxon>
        <taxon>Oceanisphaera</taxon>
    </lineage>
</organism>
<comment type="function">
    <text evidence="7">Key enzyme in the regulation of glycerol uptake and metabolism. Catalyzes the phosphorylation of glycerol to yield sn-glycerol 3-phosphate.</text>
</comment>
<feature type="binding site" evidence="7">
    <location>
        <position position="137"/>
    </location>
    <ligand>
        <name>glycerol</name>
        <dbReference type="ChEBI" id="CHEBI:17754"/>
    </ligand>
</feature>
<evidence type="ECO:0000256" key="3">
    <source>
        <dbReference type="ARBA" id="ARBA00022741"/>
    </source>
</evidence>
<keyword evidence="2 7" id="KW-0808">Transferase</keyword>
<dbReference type="PANTHER" id="PTHR10196">
    <property type="entry name" value="SUGAR KINASE"/>
    <property type="match status" value="1"/>
</dbReference>
<keyword evidence="3 7" id="KW-0547">Nucleotide-binding</keyword>
<dbReference type="HAMAP" id="MF_00186">
    <property type="entry name" value="Glycerol_kin"/>
    <property type="match status" value="1"/>
</dbReference>
<keyword evidence="12" id="KW-1185">Reference proteome</keyword>
<feature type="binding site" evidence="7">
    <location>
        <position position="327"/>
    </location>
    <ligand>
        <name>ATP</name>
        <dbReference type="ChEBI" id="CHEBI:30616"/>
    </ligand>
</feature>
<sequence>MPSSPQYVIALDQGTTSSRAIIFDDRAQIQGCAQREFAQIYPQTGWVEHDAMEIWASQRATLTEVLAKTGMSPTDISAIGITNQRETTVIWNKHTGRPIYNAIVWQCRRTAEICEQLTADGLSDYVQEQTGLVIDAYFSGTKIKWLLDNVEGAREQAERGELLFGTIDTWLIWKLTEGRVHATDYTNASRTMLFNINTLTWDDKLLKALAIPRSLLPEVKASGEIFGYAYLGGSGIGLADKEISNNGGKVAIAGVAGDQQAALFGQLCVNKGMAKNTYGTGCFLLMNTGLQKVRSQFGLLTTLAIGAQGEVNYALEGSVFMGGAIIQWLRDELGLIRSAEDTEYFAGKVSHTNGVYLVPAFVGLGAPYWDPYARGTLMGLSRGANRNHIIRAALEAIAYQSQDVLHAMQQDAGIALSALKVDGGAVANDILMQFQADISDIDVVRPTLLETTALGAAFLAGLAVGIWQNTEQLSQMLIQGQRFTPAMRQSQRETLYQGWKKAVTRSQHWENTADRPEET</sequence>
<dbReference type="Gene3D" id="3.30.420.40">
    <property type="match status" value="2"/>
</dbReference>
<keyword evidence="6 7" id="KW-0067">ATP-binding</keyword>
<feature type="binding site" evidence="7">
    <location>
        <position position="15"/>
    </location>
    <ligand>
        <name>ATP</name>
        <dbReference type="ChEBI" id="CHEBI:30616"/>
    </ligand>
</feature>
<comment type="similarity">
    <text evidence="1 7 8">Belongs to the FGGY kinase family.</text>
</comment>
<evidence type="ECO:0000256" key="2">
    <source>
        <dbReference type="ARBA" id="ARBA00022679"/>
    </source>
</evidence>
<dbReference type="PANTHER" id="PTHR10196:SF69">
    <property type="entry name" value="GLYCEROL KINASE"/>
    <property type="match status" value="1"/>
</dbReference>
<dbReference type="CDD" id="cd07786">
    <property type="entry name" value="FGGY_EcGK_like"/>
    <property type="match status" value="1"/>
</dbReference>
<dbReference type="EMBL" id="JAGDFX010000007">
    <property type="protein sequence ID" value="MBO1519508.1"/>
    <property type="molecule type" value="Genomic_DNA"/>
</dbReference>
<feature type="binding site" evidence="7">
    <location>
        <position position="86"/>
    </location>
    <ligand>
        <name>glycerol</name>
        <dbReference type="ChEBI" id="CHEBI:17754"/>
    </ligand>
</feature>
<evidence type="ECO:0000259" key="10">
    <source>
        <dbReference type="Pfam" id="PF02782"/>
    </source>
</evidence>
<dbReference type="InterPro" id="IPR018485">
    <property type="entry name" value="FGGY_C"/>
</dbReference>
<feature type="binding site" evidence="7">
    <location>
        <position position="85"/>
    </location>
    <ligand>
        <name>sn-glycerol 3-phosphate</name>
        <dbReference type="ChEBI" id="CHEBI:57597"/>
    </ligand>
</feature>
<feature type="binding site" evidence="7">
    <location>
        <position position="16"/>
    </location>
    <ligand>
        <name>ATP</name>
        <dbReference type="ChEBI" id="CHEBI:30616"/>
    </ligand>
</feature>
<name>A0ABS3NFZ3_9GAMM</name>
<feature type="binding site" evidence="7">
    <location>
        <position position="15"/>
    </location>
    <ligand>
        <name>ADP</name>
        <dbReference type="ChEBI" id="CHEBI:456216"/>
    </ligand>
</feature>
<feature type="binding site" evidence="7">
    <location>
        <position position="137"/>
    </location>
    <ligand>
        <name>sn-glycerol 3-phosphate</name>
        <dbReference type="ChEBI" id="CHEBI:57597"/>
    </ligand>
</feature>
<feature type="binding site" evidence="7">
    <location>
        <position position="428"/>
    </location>
    <ligand>
        <name>ADP</name>
        <dbReference type="ChEBI" id="CHEBI:456216"/>
    </ligand>
</feature>
<dbReference type="InterPro" id="IPR000577">
    <property type="entry name" value="Carb_kinase_FGGY"/>
</dbReference>
<evidence type="ECO:0000256" key="8">
    <source>
        <dbReference type="RuleBase" id="RU003733"/>
    </source>
</evidence>
<feature type="binding site" evidence="7">
    <location>
        <position position="15"/>
    </location>
    <ligand>
        <name>sn-glycerol 3-phosphate</name>
        <dbReference type="ChEBI" id="CHEBI:57597"/>
    </ligand>
</feature>